<feature type="domain" description="Histidine kinase" evidence="4">
    <location>
        <begin position="188"/>
        <end position="379"/>
    </location>
</feature>
<evidence type="ECO:0000256" key="3">
    <source>
        <dbReference type="ARBA" id="ARBA00023012"/>
    </source>
</evidence>
<evidence type="ECO:0000256" key="2">
    <source>
        <dbReference type="ARBA" id="ARBA00022777"/>
    </source>
</evidence>
<proteinExistence type="predicted"/>
<dbReference type="InterPro" id="IPR003594">
    <property type="entry name" value="HATPase_dom"/>
</dbReference>
<sequence length="381" mass="43049">MFKHLSKLSHHAAWRRQLELLLDSTGEGIYGIDLKGRCVFINKAGAEMLGYTADEVLGRNMHYLMHHSYANHDLMPVCECHIFRAFQENKGCRVDNEVLWRRDGSCFHAEYASYPIFEDQAVVGAVVTFNDISERVEAQNIRQAAQLELERRVVERTAQLQKAHDRMRRLSAHLTSVREEERTRIAREMHDDLGAKLTAFDLELKALSYRCANDEKLTLRIESMLDLAQGAMESLRRILSDLRPGVLDHLGLWAAVEHLLGEFSQRTNVVCSLELAPALEHVRLSKATETALYRILQEALNNISKHSGANKVEVLVQTEGRAVVFQVKDNGRGMAVRTFTTGFGLMGIEERAWDIGARCSIDSILGQGVCIKLRLPEVLAT</sequence>
<keyword evidence="2 6" id="KW-0418">Kinase</keyword>
<dbReference type="CDD" id="cd16917">
    <property type="entry name" value="HATPase_UhpB-NarQ-NarX-like"/>
    <property type="match status" value="1"/>
</dbReference>
<organism evidence="6 7">
    <name type="scientific">Limnobacter parvus</name>
    <dbReference type="NCBI Taxonomy" id="2939690"/>
    <lineage>
        <taxon>Bacteria</taxon>
        <taxon>Pseudomonadati</taxon>
        <taxon>Pseudomonadota</taxon>
        <taxon>Betaproteobacteria</taxon>
        <taxon>Burkholderiales</taxon>
        <taxon>Burkholderiaceae</taxon>
        <taxon>Limnobacter</taxon>
    </lineage>
</organism>
<evidence type="ECO:0000313" key="6">
    <source>
        <dbReference type="EMBL" id="MCR2745721.1"/>
    </source>
</evidence>
<dbReference type="Pfam" id="PF07730">
    <property type="entry name" value="HisKA_3"/>
    <property type="match status" value="1"/>
</dbReference>
<keyword evidence="7" id="KW-1185">Reference proteome</keyword>
<dbReference type="CDD" id="cd00130">
    <property type="entry name" value="PAS"/>
    <property type="match status" value="1"/>
</dbReference>
<evidence type="ECO:0000259" key="5">
    <source>
        <dbReference type="PROSITE" id="PS50112"/>
    </source>
</evidence>
<dbReference type="SMART" id="SM00387">
    <property type="entry name" value="HATPase_c"/>
    <property type="match status" value="1"/>
</dbReference>
<dbReference type="InterPro" id="IPR035965">
    <property type="entry name" value="PAS-like_dom_sf"/>
</dbReference>
<dbReference type="Pfam" id="PF13426">
    <property type="entry name" value="PAS_9"/>
    <property type="match status" value="1"/>
</dbReference>
<evidence type="ECO:0000313" key="7">
    <source>
        <dbReference type="Proteomes" id="UP001165267"/>
    </source>
</evidence>
<dbReference type="InterPro" id="IPR011712">
    <property type="entry name" value="Sig_transdc_His_kin_sub3_dim/P"/>
</dbReference>
<dbReference type="InterPro" id="IPR000014">
    <property type="entry name" value="PAS"/>
</dbReference>
<dbReference type="Gene3D" id="1.20.5.1930">
    <property type="match status" value="1"/>
</dbReference>
<evidence type="ECO:0000259" key="4">
    <source>
        <dbReference type="PROSITE" id="PS50109"/>
    </source>
</evidence>
<dbReference type="NCBIfam" id="TIGR00229">
    <property type="entry name" value="sensory_box"/>
    <property type="match status" value="1"/>
</dbReference>
<dbReference type="InterPro" id="IPR005467">
    <property type="entry name" value="His_kinase_dom"/>
</dbReference>
<keyword evidence="1" id="KW-0808">Transferase</keyword>
<dbReference type="PROSITE" id="PS50109">
    <property type="entry name" value="HIS_KIN"/>
    <property type="match status" value="1"/>
</dbReference>
<dbReference type="EMBL" id="JANKHG010000014">
    <property type="protein sequence ID" value="MCR2745721.1"/>
    <property type="molecule type" value="Genomic_DNA"/>
</dbReference>
<dbReference type="RefSeq" id="WP_257510960.1">
    <property type="nucleotide sequence ID" value="NZ_JANKHG010000014.1"/>
</dbReference>
<dbReference type="SUPFAM" id="SSF55785">
    <property type="entry name" value="PYP-like sensor domain (PAS domain)"/>
    <property type="match status" value="1"/>
</dbReference>
<dbReference type="Gene3D" id="3.30.565.10">
    <property type="entry name" value="Histidine kinase-like ATPase, C-terminal domain"/>
    <property type="match status" value="1"/>
</dbReference>
<gene>
    <name evidence="6" type="ORF">NSP04_03570</name>
</gene>
<dbReference type="Proteomes" id="UP001165267">
    <property type="component" value="Unassembled WGS sequence"/>
</dbReference>
<dbReference type="SUPFAM" id="SSF55874">
    <property type="entry name" value="ATPase domain of HSP90 chaperone/DNA topoisomerase II/histidine kinase"/>
    <property type="match status" value="1"/>
</dbReference>
<dbReference type="InterPro" id="IPR050482">
    <property type="entry name" value="Sensor_HK_TwoCompSys"/>
</dbReference>
<dbReference type="Gene3D" id="3.30.450.20">
    <property type="entry name" value="PAS domain"/>
    <property type="match status" value="1"/>
</dbReference>
<evidence type="ECO:0000256" key="1">
    <source>
        <dbReference type="ARBA" id="ARBA00022679"/>
    </source>
</evidence>
<dbReference type="GO" id="GO:0016301">
    <property type="term" value="F:kinase activity"/>
    <property type="evidence" value="ECO:0007669"/>
    <property type="project" value="UniProtKB-KW"/>
</dbReference>
<dbReference type="PANTHER" id="PTHR24421">
    <property type="entry name" value="NITRATE/NITRITE SENSOR PROTEIN NARX-RELATED"/>
    <property type="match status" value="1"/>
</dbReference>
<protein>
    <submittedName>
        <fullName evidence="6">PAS domain-containing sensor histidine kinase</fullName>
    </submittedName>
</protein>
<dbReference type="Pfam" id="PF02518">
    <property type="entry name" value="HATPase_c"/>
    <property type="match status" value="1"/>
</dbReference>
<name>A0ABT1XEK8_9BURK</name>
<dbReference type="PANTHER" id="PTHR24421:SF59">
    <property type="entry name" value="OXYGEN SENSOR HISTIDINE KINASE NREB"/>
    <property type="match status" value="1"/>
</dbReference>
<dbReference type="SMART" id="SM00091">
    <property type="entry name" value="PAS"/>
    <property type="match status" value="1"/>
</dbReference>
<keyword evidence="3" id="KW-0902">Two-component regulatory system</keyword>
<dbReference type="InterPro" id="IPR036890">
    <property type="entry name" value="HATPase_C_sf"/>
</dbReference>
<accession>A0ABT1XEK8</accession>
<reference evidence="6" key="1">
    <citation type="submission" date="2022-07" db="EMBL/GenBank/DDBJ databases">
        <authorList>
            <person name="Xamxidin M."/>
        </authorList>
    </citation>
    <scope>NUCLEOTIDE SEQUENCE</scope>
    <source>
        <strain evidence="6">YS8-69</strain>
    </source>
</reference>
<dbReference type="PROSITE" id="PS50112">
    <property type="entry name" value="PAS"/>
    <property type="match status" value="1"/>
</dbReference>
<comment type="caution">
    <text evidence="6">The sequence shown here is derived from an EMBL/GenBank/DDBJ whole genome shotgun (WGS) entry which is preliminary data.</text>
</comment>
<feature type="domain" description="PAS" evidence="5">
    <location>
        <begin position="14"/>
        <end position="66"/>
    </location>
</feature>